<feature type="DNA-binding region" description="OmpR/PhoB-type" evidence="3">
    <location>
        <begin position="1"/>
        <end position="96"/>
    </location>
</feature>
<dbReference type="Gene3D" id="1.25.40.10">
    <property type="entry name" value="Tetratricopeptide repeat domain"/>
    <property type="match status" value="3"/>
</dbReference>
<dbReference type="InterPro" id="IPR016032">
    <property type="entry name" value="Sig_transdc_resp-reg_C-effctor"/>
</dbReference>
<sequence>MDQLDVRLLGPLEVTGPGGVLRLAGTRQRSLLALLALRAPSVLPAARLIDALWGTEPPPTALRTLHSHIARVRSALAAIGLPEVLVTTSAGYALRIDPSHVDVTRFERAPSPRAALSLWRGDPLTDCAVSEWASAEITRLHEARLAAEEALARQEIGRGACGTAAAQLERLVVSHPLREHFWELLADAQLRDGRRADALSTVRRARTVLVEELGVDPGPGLRAVEAEALACPPPDAGTGLVGRQRETQDVVRLLETSRLVTLTGPAGCGKSRLAQHVTPSSRVVDLTSASCVEDAVAAAFAITTRELSTLGDTLVLLDNCEHLRAECAAFTEAHPRLRVLATSREPLAVQGETVYPLPPLAVPDPDVSRSLAELAAYDAVRLFLDRAAHTYTDADASAIAQLCAALDGLPLALELAAARTSVLTPAQVVRRQRDRFGLLEPLRAAIAWSHDLLTPPERALFADLAVCAGGFPADLVEALGSSLDALTGLVAKSLVRVSRVAGETRFSMLETVQAFATEQQSSAHARAADFFLCLAERAEADPTGTLLNELRVEHANLQRTMEWFRSAGDADKVLRLVVALTRYWHRTGNYGEGRRWLAVALRGSGPLRGKALASAAALALLECDYAEAVRYARDGLETDPSLAGRLHRLLGSVARERGHYEAALHHYQEAARASNPMNAAYARQLAGATSWLAGDLAVAEADLQASLKSLRELGDRRGATSSLAYLGAVAWYRGDVTRARGMLDEALDTFGELEFKEGIAWALNLLGVVEHGTGNPRAARPLLERSLTLHRELGDRWREASVLEALARSTGRRELLREAAAIRSRIGAPVPIVERDLARSG</sequence>
<dbReference type="SUPFAM" id="SSF52540">
    <property type="entry name" value="P-loop containing nucleoside triphosphate hydrolases"/>
    <property type="match status" value="1"/>
</dbReference>
<dbReference type="InterPro" id="IPR019734">
    <property type="entry name" value="TPR_rpt"/>
</dbReference>
<dbReference type="InterPro" id="IPR001867">
    <property type="entry name" value="OmpR/PhoB-type_DNA-bd"/>
</dbReference>
<dbReference type="GO" id="GO:0000160">
    <property type="term" value="P:phosphorelay signal transduction system"/>
    <property type="evidence" value="ECO:0007669"/>
    <property type="project" value="InterPro"/>
</dbReference>
<dbReference type="InterPro" id="IPR036388">
    <property type="entry name" value="WH-like_DNA-bd_sf"/>
</dbReference>
<dbReference type="InterPro" id="IPR058852">
    <property type="entry name" value="HTH_77"/>
</dbReference>
<protein>
    <submittedName>
        <fullName evidence="5">Predicted ATPase</fullName>
    </submittedName>
</protein>
<dbReference type="GO" id="GO:0003677">
    <property type="term" value="F:DNA binding"/>
    <property type="evidence" value="ECO:0007669"/>
    <property type="project" value="UniProtKB-UniRule"/>
</dbReference>
<evidence type="ECO:0000313" key="5">
    <source>
        <dbReference type="EMBL" id="SES31987.1"/>
    </source>
</evidence>
<dbReference type="InterPro" id="IPR005158">
    <property type="entry name" value="BTAD"/>
</dbReference>
<dbReference type="AlphaFoldDB" id="A0A1H9WE68"/>
<evidence type="ECO:0000259" key="4">
    <source>
        <dbReference type="PROSITE" id="PS51755"/>
    </source>
</evidence>
<evidence type="ECO:0000313" key="6">
    <source>
        <dbReference type="Proteomes" id="UP000199028"/>
    </source>
</evidence>
<evidence type="ECO:0000256" key="3">
    <source>
        <dbReference type="PROSITE-ProRule" id="PRU01091"/>
    </source>
</evidence>
<evidence type="ECO:0000256" key="2">
    <source>
        <dbReference type="ARBA" id="ARBA00023125"/>
    </source>
</evidence>
<accession>A0A1H9WE68</accession>
<dbReference type="PANTHER" id="PTHR47691">
    <property type="entry name" value="REGULATOR-RELATED"/>
    <property type="match status" value="1"/>
</dbReference>
<dbReference type="OrthoDB" id="33864at2"/>
<feature type="domain" description="OmpR/PhoB-type" evidence="4">
    <location>
        <begin position="1"/>
        <end position="96"/>
    </location>
</feature>
<dbReference type="Pfam" id="PF00486">
    <property type="entry name" value="Trans_reg_C"/>
    <property type="match status" value="1"/>
</dbReference>
<dbReference type="SUPFAM" id="SSF46894">
    <property type="entry name" value="C-terminal effector domain of the bipartite response regulators"/>
    <property type="match status" value="1"/>
</dbReference>
<dbReference type="InterPro" id="IPR027417">
    <property type="entry name" value="P-loop_NTPase"/>
</dbReference>
<dbReference type="Proteomes" id="UP000199028">
    <property type="component" value="Unassembled WGS sequence"/>
</dbReference>
<keyword evidence="6" id="KW-1185">Reference proteome</keyword>
<reference evidence="6" key="1">
    <citation type="submission" date="2016-10" db="EMBL/GenBank/DDBJ databases">
        <authorList>
            <person name="Varghese N."/>
            <person name="Submissions S."/>
        </authorList>
    </citation>
    <scope>NUCLEOTIDE SEQUENCE [LARGE SCALE GENOMIC DNA]</scope>
    <source>
        <strain evidence="6">CGMCC 4.578</strain>
    </source>
</reference>
<organism evidence="5 6">
    <name type="scientific">Lentzea flaviverrucosa</name>
    <dbReference type="NCBI Taxonomy" id="200379"/>
    <lineage>
        <taxon>Bacteria</taxon>
        <taxon>Bacillati</taxon>
        <taxon>Actinomycetota</taxon>
        <taxon>Actinomycetes</taxon>
        <taxon>Pseudonocardiales</taxon>
        <taxon>Pseudonocardiaceae</taxon>
        <taxon>Lentzea</taxon>
    </lineage>
</organism>
<dbReference type="Pfam" id="PF03704">
    <property type="entry name" value="BTAD"/>
    <property type="match status" value="1"/>
</dbReference>
<evidence type="ECO:0000256" key="1">
    <source>
        <dbReference type="ARBA" id="ARBA00005820"/>
    </source>
</evidence>
<dbReference type="EMBL" id="FOFT01000011">
    <property type="protein sequence ID" value="SES31987.1"/>
    <property type="molecule type" value="Genomic_DNA"/>
</dbReference>
<dbReference type="PROSITE" id="PS51755">
    <property type="entry name" value="OMPR_PHOB"/>
    <property type="match status" value="1"/>
</dbReference>
<dbReference type="SMART" id="SM00862">
    <property type="entry name" value="Trans_reg_C"/>
    <property type="match status" value="1"/>
</dbReference>
<dbReference type="PANTHER" id="PTHR47691:SF3">
    <property type="entry name" value="HTH-TYPE TRANSCRIPTIONAL REGULATOR RV0890C-RELATED"/>
    <property type="match status" value="1"/>
</dbReference>
<dbReference type="SMART" id="SM00028">
    <property type="entry name" value="TPR"/>
    <property type="match status" value="4"/>
</dbReference>
<dbReference type="SMART" id="SM01043">
    <property type="entry name" value="BTAD"/>
    <property type="match status" value="1"/>
</dbReference>
<dbReference type="InterPro" id="IPR011990">
    <property type="entry name" value="TPR-like_helical_dom_sf"/>
</dbReference>
<comment type="similarity">
    <text evidence="1">Belongs to the AfsR/DnrI/RedD regulatory family.</text>
</comment>
<name>A0A1H9WE68_9PSEU</name>
<dbReference type="Pfam" id="PF25872">
    <property type="entry name" value="HTH_77"/>
    <property type="match status" value="1"/>
</dbReference>
<dbReference type="GO" id="GO:0006355">
    <property type="term" value="P:regulation of DNA-templated transcription"/>
    <property type="evidence" value="ECO:0007669"/>
    <property type="project" value="InterPro"/>
</dbReference>
<dbReference type="Gene3D" id="1.10.10.10">
    <property type="entry name" value="Winged helix-like DNA-binding domain superfamily/Winged helix DNA-binding domain"/>
    <property type="match status" value="1"/>
</dbReference>
<dbReference type="RefSeq" id="WP_090069075.1">
    <property type="nucleotide sequence ID" value="NZ_FOFT01000011.1"/>
</dbReference>
<proteinExistence type="inferred from homology"/>
<dbReference type="SUPFAM" id="SSF48452">
    <property type="entry name" value="TPR-like"/>
    <property type="match status" value="2"/>
</dbReference>
<keyword evidence="2 3" id="KW-0238">DNA-binding</keyword>
<gene>
    <name evidence="5" type="ORF">SAMN05216195_111267</name>
</gene>